<evidence type="ECO:0000313" key="4">
    <source>
        <dbReference type="Proteomes" id="UP000245021"/>
    </source>
</evidence>
<sequence length="415" mass="46785">MKNNIALVPTGTGTGHSMRMFAVAQAIYAKNPNINIYVYLESVQDTFQQLFEGIGATVINLKPNKVDDYSKHSALGGKLTWESTIPNFLGKSFFNSNKVLLLLKEFENNKINLVVSDLDASGIFAAKIRKIPSVFVTERFNMPFASMTEDQFVEAGFEFESKELESIKYINNIIYNWAITEADEILTDCPYVEGIDNSPVFSNFLSTGKAKFIGPMIRPTNEIMDMTSFLEKEGIKKSDFLIVAAIGGTSMFVENKYAMQDAYVELFKELHKCNSAIKMVLLAREKFEVPEGMVCLDYLPDWYGLLTRSNLMLSHPGWISVTELCALKVPAIFVLSSKKEYHEWEELEKLKALGFKTNIGLNIAELKKEIAPFIDNENYKKEALKVYSKIAPWVNGAERAAENIIEKLRGADDDI</sequence>
<organism evidence="3 4">
    <name type="scientific">Lactococcus termiticola</name>
    <dbReference type="NCBI Taxonomy" id="2169526"/>
    <lineage>
        <taxon>Bacteria</taxon>
        <taxon>Bacillati</taxon>
        <taxon>Bacillota</taxon>
        <taxon>Bacilli</taxon>
        <taxon>Lactobacillales</taxon>
        <taxon>Streptococcaceae</taxon>
        <taxon>Lactococcus</taxon>
    </lineage>
</organism>
<dbReference type="EMBL" id="BFFO01000001">
    <property type="protein sequence ID" value="GBG95901.1"/>
    <property type="molecule type" value="Genomic_DNA"/>
</dbReference>
<proteinExistence type="predicted"/>
<evidence type="ECO:0000259" key="2">
    <source>
        <dbReference type="Pfam" id="PF04101"/>
    </source>
</evidence>
<evidence type="ECO:0000313" key="3">
    <source>
        <dbReference type="EMBL" id="GBG95901.1"/>
    </source>
</evidence>
<dbReference type="PANTHER" id="PTHR21015">
    <property type="entry name" value="UDP-N-ACETYLGLUCOSAMINE--N-ACETYLMURAMYL-(PENTAPEPTIDE) PYROPHOSPHORYL-UNDECAPRENOL N-ACETYLGLUCOSAMINE TRANSFERASE 1"/>
    <property type="match status" value="1"/>
</dbReference>
<dbReference type="InterPro" id="IPR007235">
    <property type="entry name" value="Glyco_trans_28_C"/>
</dbReference>
<accession>A0A2R5HIM7</accession>
<protein>
    <recommendedName>
        <fullName evidence="2">Glycosyl transferase family 28 C-terminal domain-containing protein</fullName>
    </recommendedName>
</protein>
<keyword evidence="4" id="KW-1185">Reference proteome</keyword>
<dbReference type="RefSeq" id="WP_109244902.1">
    <property type="nucleotide sequence ID" value="NZ_BFFO01000001.1"/>
</dbReference>
<dbReference type="PANTHER" id="PTHR21015:SF22">
    <property type="entry name" value="GLYCOSYLTRANSFERASE"/>
    <property type="match status" value="1"/>
</dbReference>
<dbReference type="Pfam" id="PF04101">
    <property type="entry name" value="Glyco_tran_28_C"/>
    <property type="match status" value="1"/>
</dbReference>
<evidence type="ECO:0000256" key="1">
    <source>
        <dbReference type="ARBA" id="ARBA00023136"/>
    </source>
</evidence>
<dbReference type="AlphaFoldDB" id="A0A2R5HIM7"/>
<gene>
    <name evidence="3" type="ORF">NtB2_00003</name>
</gene>
<dbReference type="SUPFAM" id="SSF53756">
    <property type="entry name" value="UDP-Glycosyltransferase/glycogen phosphorylase"/>
    <property type="match status" value="1"/>
</dbReference>
<dbReference type="OrthoDB" id="2850702at2"/>
<dbReference type="Gene3D" id="3.40.50.2000">
    <property type="entry name" value="Glycogen Phosphorylase B"/>
    <property type="match status" value="1"/>
</dbReference>
<reference evidence="3 4" key="1">
    <citation type="journal article" date="2018" name="Genome Announc.">
        <title>Draft Genome Sequence of Lactococcus sp. Strain NtB2 (JCM 32569), Isolated from the Gut of the Higher Termite Nasutitermes takasagoensis.</title>
        <authorList>
            <person name="Noda S."/>
            <person name="Aihara C."/>
            <person name="Yuki M."/>
            <person name="Ohkuma M."/>
        </authorList>
    </citation>
    <scope>NUCLEOTIDE SEQUENCE [LARGE SCALE GENOMIC DNA]</scope>
    <source>
        <strain evidence="3 4">NtB2</strain>
    </source>
</reference>
<comment type="caution">
    <text evidence="3">The sequence shown here is derived from an EMBL/GenBank/DDBJ whole genome shotgun (WGS) entry which is preliminary data.</text>
</comment>
<dbReference type="GO" id="GO:0016758">
    <property type="term" value="F:hexosyltransferase activity"/>
    <property type="evidence" value="ECO:0007669"/>
    <property type="project" value="InterPro"/>
</dbReference>
<dbReference type="Proteomes" id="UP000245021">
    <property type="component" value="Unassembled WGS sequence"/>
</dbReference>
<feature type="domain" description="Glycosyl transferase family 28 C-terminal" evidence="2">
    <location>
        <begin position="291"/>
        <end position="379"/>
    </location>
</feature>
<keyword evidence="1" id="KW-0472">Membrane</keyword>
<name>A0A2R5HIM7_9LACT</name>